<dbReference type="InterPro" id="IPR055170">
    <property type="entry name" value="GFO_IDH_MocA-like_dom"/>
</dbReference>
<dbReference type="Gene3D" id="3.40.50.720">
    <property type="entry name" value="NAD(P)-binding Rossmann-like Domain"/>
    <property type="match status" value="1"/>
</dbReference>
<dbReference type="RefSeq" id="WP_112223035.1">
    <property type="nucleotide sequence ID" value="NZ_CP047673.1"/>
</dbReference>
<evidence type="ECO:0000256" key="1">
    <source>
        <dbReference type="ARBA" id="ARBA00023002"/>
    </source>
</evidence>
<dbReference type="Pfam" id="PF01408">
    <property type="entry name" value="GFO_IDH_MocA"/>
    <property type="match status" value="1"/>
</dbReference>
<dbReference type="Proteomes" id="UP000251002">
    <property type="component" value="Unassembled WGS sequence"/>
</dbReference>
<dbReference type="SUPFAM" id="SSF55347">
    <property type="entry name" value="Glyceraldehyde-3-phosphate dehydrogenase-like, C-terminal domain"/>
    <property type="match status" value="1"/>
</dbReference>
<dbReference type="PANTHER" id="PTHR43818:SF11">
    <property type="entry name" value="BCDNA.GH03377"/>
    <property type="match status" value="1"/>
</dbReference>
<dbReference type="EMBL" id="QLZR01000002">
    <property type="protein sequence ID" value="RAZ79465.1"/>
    <property type="molecule type" value="Genomic_DNA"/>
</dbReference>
<dbReference type="SUPFAM" id="SSF51735">
    <property type="entry name" value="NAD(P)-binding Rossmann-fold domains"/>
    <property type="match status" value="1"/>
</dbReference>
<dbReference type="Gene3D" id="3.30.360.10">
    <property type="entry name" value="Dihydrodipicolinate Reductase, domain 2"/>
    <property type="match status" value="1"/>
</dbReference>
<dbReference type="Pfam" id="PF22725">
    <property type="entry name" value="GFO_IDH_MocA_C3"/>
    <property type="match status" value="1"/>
</dbReference>
<accession>A0A365L2N5</accession>
<dbReference type="InterPro" id="IPR036291">
    <property type="entry name" value="NAD(P)-bd_dom_sf"/>
</dbReference>
<keyword evidence="5" id="KW-1185">Reference proteome</keyword>
<name>A0A365L2N5_9BACL</name>
<feature type="domain" description="Gfo/Idh/MocA-like oxidoreductase N-terminal" evidence="2">
    <location>
        <begin position="2"/>
        <end position="113"/>
    </location>
</feature>
<dbReference type="InterPro" id="IPR000683">
    <property type="entry name" value="Gfo/Idh/MocA-like_OxRdtase_N"/>
</dbReference>
<evidence type="ECO:0000259" key="3">
    <source>
        <dbReference type="Pfam" id="PF22725"/>
    </source>
</evidence>
<dbReference type="GO" id="GO:0000166">
    <property type="term" value="F:nucleotide binding"/>
    <property type="evidence" value="ECO:0007669"/>
    <property type="project" value="InterPro"/>
</dbReference>
<proteinExistence type="predicted"/>
<reference evidence="4 5" key="1">
    <citation type="submission" date="2018-06" db="EMBL/GenBank/DDBJ databases">
        <title>The draft genome sequences of strains SCU63 and S1.</title>
        <authorList>
            <person name="Gan L."/>
        </authorList>
    </citation>
    <scope>NUCLEOTIDE SEQUENCE [LARGE SCALE GENOMIC DNA]</scope>
    <source>
        <strain evidence="4 5">SCU63</strain>
    </source>
</reference>
<evidence type="ECO:0000313" key="5">
    <source>
        <dbReference type="Proteomes" id="UP000251002"/>
    </source>
</evidence>
<evidence type="ECO:0000259" key="2">
    <source>
        <dbReference type="Pfam" id="PF01408"/>
    </source>
</evidence>
<dbReference type="AlphaFoldDB" id="A0A365L2N5"/>
<feature type="domain" description="GFO/IDH/MocA-like oxidoreductase" evidence="3">
    <location>
        <begin position="128"/>
        <end position="248"/>
    </location>
</feature>
<protein>
    <submittedName>
        <fullName evidence="4">Gfo/Idh/MocA family oxidoreductase</fullName>
    </submittedName>
</protein>
<dbReference type="PANTHER" id="PTHR43818">
    <property type="entry name" value="BCDNA.GH03377"/>
    <property type="match status" value="1"/>
</dbReference>
<dbReference type="InterPro" id="IPR050463">
    <property type="entry name" value="Gfo/Idh/MocA_oxidrdct_glycsds"/>
</dbReference>
<sequence>MISIGIIGAGIVGERIIKQIQQEDGVEIVAVFDENSERLQKLKQTYGVPLASSLDEILYSKADWVYIGTPPASHAAIAKKAADAGLNVLSEKPLAHNAQAGEQMVEAVTENRVSSAMHFPLMYSPAVHEMAKRAKNGSIGDVVRIELQTFFPEWPRAWQQTPWIGSRLEGGFIREVFPHYLQLIQRIFGDISLKDHQISYPEQPELCETGLLAHGLVNGKTPLLLTGLSGVGQQELLQFKIYGTKGVLTLENWSQLYVAEIQQERIQLTDFEKVPGLFEEMKAMSTALVPFEEGLAIQRYIDQLVKN</sequence>
<keyword evidence="1" id="KW-0560">Oxidoreductase</keyword>
<comment type="caution">
    <text evidence="4">The sequence shown here is derived from an EMBL/GenBank/DDBJ whole genome shotgun (WGS) entry which is preliminary data.</text>
</comment>
<dbReference type="GO" id="GO:0016491">
    <property type="term" value="F:oxidoreductase activity"/>
    <property type="evidence" value="ECO:0007669"/>
    <property type="project" value="UniProtKB-KW"/>
</dbReference>
<evidence type="ECO:0000313" key="4">
    <source>
        <dbReference type="EMBL" id="RAZ79465.1"/>
    </source>
</evidence>
<gene>
    <name evidence="4" type="ORF">DP120_07585</name>
</gene>
<organism evidence="4 5">
    <name type="scientific">Planococcus halotolerans</name>
    <dbReference type="NCBI Taxonomy" id="2233542"/>
    <lineage>
        <taxon>Bacteria</taxon>
        <taxon>Bacillati</taxon>
        <taxon>Bacillota</taxon>
        <taxon>Bacilli</taxon>
        <taxon>Bacillales</taxon>
        <taxon>Caryophanaceae</taxon>
        <taxon>Planococcus</taxon>
    </lineage>
</organism>